<keyword evidence="1" id="KW-0812">Transmembrane</keyword>
<evidence type="ECO:0000313" key="3">
    <source>
        <dbReference type="Proteomes" id="UP000188246"/>
    </source>
</evidence>
<gene>
    <name evidence="1" type="primary">kdpA</name>
    <name evidence="2" type="ORF">BW732_10860</name>
</gene>
<keyword evidence="1" id="KW-1003">Cell membrane</keyword>
<dbReference type="InterPro" id="IPR004623">
    <property type="entry name" value="KdpA"/>
</dbReference>
<keyword evidence="1" id="KW-0630">Potassium</keyword>
<dbReference type="Pfam" id="PF03814">
    <property type="entry name" value="KdpA"/>
    <property type="match status" value="1"/>
</dbReference>
<dbReference type="HAMAP" id="MF_00275">
    <property type="entry name" value="KdpA"/>
    <property type="match status" value="1"/>
</dbReference>
<evidence type="ECO:0000313" key="2">
    <source>
        <dbReference type="EMBL" id="AQP54656.1"/>
    </source>
</evidence>
<feature type="transmembrane region" description="Helical" evidence="1">
    <location>
        <begin position="253"/>
        <end position="271"/>
    </location>
</feature>
<feature type="transmembrane region" description="Helical" evidence="1">
    <location>
        <begin position="170"/>
        <end position="188"/>
    </location>
</feature>
<dbReference type="AlphaFoldDB" id="A0A1Q2D8G4"/>
<dbReference type="OrthoDB" id="9763796at2"/>
<dbReference type="NCBIfam" id="TIGR00680">
    <property type="entry name" value="kdpA"/>
    <property type="match status" value="1"/>
</dbReference>
<keyword evidence="1" id="KW-0813">Transport</keyword>
<sequence>MIQIVLFFIVFIGLIFPMGRYLAKVSLNEKSFGETFFNKIEQKIYQLTRVNRAGMSWKTYIKSMMLTNLMMMVVSYIILRIQSLILMNPNKIESMSPALSFNTVISFMTNTNLQHYSGESSLSYLSQILVITMMMFTSAATGYAVASAFIRGFRGKESTLGNFYVDFTRIIIRILLPLAIIVSLLLVSQGVPQTFAPNVVAKTIEGLYQDIAMGPVASLESIKHLGTNGGGFFGANSSSPFENPTVISNMIEMWSMMLLPASLVVAFGYMIRSKKEAKNWSFSWYLGYQARPLLITMSVLFILGLSVILWSESAGNPLLAHLGVNQVSGSLEGKELRFGIEQSALFTVITTAFTTGSVNNMHDTLTPLGGAVPLGNMMLNMIFGGKGVGLMNMLLYVLLTVFICGLMIGRTPEYLGKKIEPKEMRLTALAIIVHPLLILSASALAVMLPAGISGISQPGFHGLTQVVYEFASSAANNGSGFEGLADNTLFWNISTGLVMLLGRYLPIMLQLAIAYSFLKKKSVTESVGTLQTDTPTFTVALLVIILVISALTFFPVLILGPVAEHLTLWN</sequence>
<keyword evidence="1" id="KW-0472">Membrane</keyword>
<feature type="transmembrane region" description="Helical" evidence="1">
    <location>
        <begin position="387"/>
        <end position="408"/>
    </location>
</feature>
<dbReference type="GO" id="GO:0030955">
    <property type="term" value="F:potassium ion binding"/>
    <property type="evidence" value="ECO:0007669"/>
    <property type="project" value="UniProtKB-UniRule"/>
</dbReference>
<accession>A0A1Q2D8G4</accession>
<dbReference type="KEGG" id="vpi:BW732_10860"/>
<keyword evidence="3" id="KW-1185">Reference proteome</keyword>
<dbReference type="STRING" id="633807.BW732_10860"/>
<feature type="transmembrane region" description="Helical" evidence="1">
    <location>
        <begin position="292"/>
        <end position="310"/>
    </location>
</feature>
<dbReference type="PANTHER" id="PTHR30607">
    <property type="entry name" value="POTASSIUM-TRANSPORTING ATPASE A CHAIN"/>
    <property type="match status" value="1"/>
</dbReference>
<reference evidence="2 3" key="1">
    <citation type="journal article" date="2010" name="Int. J. Syst. Evol. Microbiol.">
        <title>Vagococcus penaei sp. nov., isolated from spoilage microbiota of cooked shrimp (Penaeus vannamei).</title>
        <authorList>
            <person name="Jaffres E."/>
            <person name="Prevost H."/>
            <person name="Rossero A."/>
            <person name="Joffraud J.J."/>
            <person name="Dousset X."/>
        </authorList>
    </citation>
    <scope>NUCLEOTIDE SEQUENCE [LARGE SCALE GENOMIC DNA]</scope>
    <source>
        <strain evidence="2 3">CD276</strain>
    </source>
</reference>
<protein>
    <recommendedName>
        <fullName evidence="1">Potassium-transporting ATPase potassium-binding subunit</fullName>
    </recommendedName>
    <alternativeName>
        <fullName evidence="1">ATP phosphohydrolase [potassium-transporting] A chain</fullName>
    </alternativeName>
    <alternativeName>
        <fullName evidence="1">Potassium-binding and translocating subunit A</fullName>
    </alternativeName>
    <alternativeName>
        <fullName evidence="1">Potassium-translocating ATPase A chain</fullName>
    </alternativeName>
</protein>
<evidence type="ECO:0000256" key="1">
    <source>
        <dbReference type="HAMAP-Rule" id="MF_00275"/>
    </source>
</evidence>
<feature type="transmembrane region" description="Helical" evidence="1">
    <location>
        <begin position="6"/>
        <end position="23"/>
    </location>
</feature>
<dbReference type="PIRSF" id="PIRSF001294">
    <property type="entry name" value="K_ATPaseA"/>
    <property type="match status" value="1"/>
</dbReference>
<comment type="similarity">
    <text evidence="1">Belongs to the KdpA family.</text>
</comment>
<dbReference type="RefSeq" id="WP_077276741.1">
    <property type="nucleotide sequence ID" value="NZ_CP019609.1"/>
</dbReference>
<dbReference type="GO" id="GO:0005886">
    <property type="term" value="C:plasma membrane"/>
    <property type="evidence" value="ECO:0007669"/>
    <property type="project" value="UniProtKB-SubCell"/>
</dbReference>
<keyword evidence="1" id="KW-1133">Transmembrane helix</keyword>
<dbReference type="EMBL" id="CP019609">
    <property type="protein sequence ID" value="AQP54656.1"/>
    <property type="molecule type" value="Genomic_DNA"/>
</dbReference>
<feature type="transmembrane region" description="Helical" evidence="1">
    <location>
        <begin position="489"/>
        <end position="518"/>
    </location>
</feature>
<dbReference type="Proteomes" id="UP000188246">
    <property type="component" value="Chromosome"/>
</dbReference>
<comment type="function">
    <text evidence="1">Part of the high-affinity ATP-driven potassium transport (or Kdp) system, which catalyzes the hydrolysis of ATP coupled with the electrogenic transport of potassium into the cytoplasm. This subunit binds the extracellular potassium ions and delivers the ions to the membrane domain of KdpB through an intramembrane tunnel.</text>
</comment>
<dbReference type="PANTHER" id="PTHR30607:SF2">
    <property type="entry name" value="POTASSIUM-TRANSPORTING ATPASE POTASSIUM-BINDING SUBUNIT"/>
    <property type="match status" value="1"/>
</dbReference>
<keyword evidence="1" id="KW-0633">Potassium transport</keyword>
<comment type="subunit">
    <text evidence="1">The system is composed of three essential subunits: KdpA, KdpB and KdpC.</text>
</comment>
<feature type="transmembrane region" description="Helical" evidence="1">
    <location>
        <begin position="65"/>
        <end position="87"/>
    </location>
</feature>
<feature type="transmembrane region" description="Helical" evidence="1">
    <location>
        <begin position="539"/>
        <end position="563"/>
    </location>
</feature>
<comment type="subcellular location">
    <subcellularLocation>
        <location evidence="1">Cell membrane</location>
        <topology evidence="1">Multi-pass membrane protein</topology>
    </subcellularLocation>
</comment>
<dbReference type="GO" id="GO:0008556">
    <property type="term" value="F:P-type potassium transmembrane transporter activity"/>
    <property type="evidence" value="ECO:0007669"/>
    <property type="project" value="InterPro"/>
</dbReference>
<organism evidence="2 3">
    <name type="scientific">Vagococcus penaei</name>
    <dbReference type="NCBI Taxonomy" id="633807"/>
    <lineage>
        <taxon>Bacteria</taxon>
        <taxon>Bacillati</taxon>
        <taxon>Bacillota</taxon>
        <taxon>Bacilli</taxon>
        <taxon>Lactobacillales</taxon>
        <taxon>Enterococcaceae</taxon>
        <taxon>Vagococcus</taxon>
    </lineage>
</organism>
<feature type="transmembrane region" description="Helical" evidence="1">
    <location>
        <begin position="429"/>
        <end position="452"/>
    </location>
</feature>
<keyword evidence="1" id="KW-0406">Ion transport</keyword>
<proteinExistence type="inferred from homology"/>
<feature type="transmembrane region" description="Helical" evidence="1">
    <location>
        <begin position="124"/>
        <end position="150"/>
    </location>
</feature>
<name>A0A1Q2D8G4_9ENTE</name>